<dbReference type="EMBL" id="ATMH01006816">
    <property type="protein sequence ID" value="EPY25153.1"/>
    <property type="molecule type" value="Genomic_DNA"/>
</dbReference>
<dbReference type="Gene3D" id="3.40.50.1000">
    <property type="entry name" value="HAD superfamily/HAD-like"/>
    <property type="match status" value="1"/>
</dbReference>
<proteinExistence type="predicted"/>
<evidence type="ECO:0000313" key="2">
    <source>
        <dbReference type="Proteomes" id="UP000015354"/>
    </source>
</evidence>
<dbReference type="InterPro" id="IPR036412">
    <property type="entry name" value="HAD-like_sf"/>
</dbReference>
<gene>
    <name evidence="1" type="ORF">STCU_06816</name>
</gene>
<dbReference type="Proteomes" id="UP000015354">
    <property type="component" value="Unassembled WGS sequence"/>
</dbReference>
<accession>S9U8E9</accession>
<keyword evidence="2" id="KW-1185">Reference proteome</keyword>
<dbReference type="PANTHER" id="PTHR12725:SF117">
    <property type="entry name" value="HALOACID DEHALOGENASE-LIKE HYDROLASE"/>
    <property type="match status" value="1"/>
</dbReference>
<organism evidence="1 2">
    <name type="scientific">Strigomonas culicis</name>
    <dbReference type="NCBI Taxonomy" id="28005"/>
    <lineage>
        <taxon>Eukaryota</taxon>
        <taxon>Discoba</taxon>
        <taxon>Euglenozoa</taxon>
        <taxon>Kinetoplastea</taxon>
        <taxon>Metakinetoplastina</taxon>
        <taxon>Trypanosomatida</taxon>
        <taxon>Trypanosomatidae</taxon>
        <taxon>Strigomonadinae</taxon>
        <taxon>Strigomonas</taxon>
    </lineage>
</organism>
<sequence>MTFSEPSCSYILLLDIDNTLYRYDATGFGAAMHNNIYAFIMQHYHLTVEEAGEFATRYYHNYGVSLLGFFIHFRQMNAKAYSDYVHNTLDYAHRVAPDVPLRAMLARMAGKGTDDAAATRKNRYDLYYFTNANRRHAIQCLRHLDLLSLFVPAAPIADRAWKEYDVTYAELQKVYQHHPPAPSGADHPRREDRTGIEEVSIKAKIASPSAADEGGEAAAEAILDELYKSDFDGYSYEDQWRLTEPHLENKPYRAAYEAVAADIQRRQQQQGLAEEGQAVVPCNYIMVDDSLMNLKEPLHLGWRAVWITDAPTAHQPEKKSLFAEDEREFYETAIKENRLKVIHSILELESACAEF</sequence>
<reference evidence="1 2" key="1">
    <citation type="journal article" date="2013" name="PLoS ONE">
        <title>Predicting the Proteins of Angomonas deanei, Strigomonas culicis and Their Respective Endosymbionts Reveals New Aspects of the Trypanosomatidae Family.</title>
        <authorList>
            <person name="Motta M.C."/>
            <person name="Martins A.C."/>
            <person name="de Souza S.S."/>
            <person name="Catta-Preta C.M."/>
            <person name="Silva R."/>
            <person name="Klein C.C."/>
            <person name="de Almeida L.G."/>
            <person name="de Lima Cunha O."/>
            <person name="Ciapina L.P."/>
            <person name="Brocchi M."/>
            <person name="Colabardini A.C."/>
            <person name="de Araujo Lima B."/>
            <person name="Machado C.R."/>
            <person name="de Almeida Soares C.M."/>
            <person name="Probst C.M."/>
            <person name="de Menezes C.B."/>
            <person name="Thompson C.E."/>
            <person name="Bartholomeu D.C."/>
            <person name="Gradia D.F."/>
            <person name="Pavoni D.P."/>
            <person name="Grisard E.C."/>
            <person name="Fantinatti-Garboggini F."/>
            <person name="Marchini F.K."/>
            <person name="Rodrigues-Luiz G.F."/>
            <person name="Wagner G."/>
            <person name="Goldman G.H."/>
            <person name="Fietto J.L."/>
            <person name="Elias M.C."/>
            <person name="Goldman M.H."/>
            <person name="Sagot M.F."/>
            <person name="Pereira M."/>
            <person name="Stoco P.H."/>
            <person name="de Mendonca-Neto R.P."/>
            <person name="Teixeira S.M."/>
            <person name="Maciel T.E."/>
            <person name="de Oliveira Mendes T.A."/>
            <person name="Urmenyi T.P."/>
            <person name="de Souza W."/>
            <person name="Schenkman S."/>
            <person name="de Vasconcelos A.T."/>
        </authorList>
    </citation>
    <scope>NUCLEOTIDE SEQUENCE [LARGE SCALE GENOMIC DNA]</scope>
</reference>
<dbReference type="SUPFAM" id="SSF56784">
    <property type="entry name" value="HAD-like"/>
    <property type="match status" value="1"/>
</dbReference>
<name>S9U8E9_9TRYP</name>
<dbReference type="Gene3D" id="1.10.150.450">
    <property type="match status" value="1"/>
</dbReference>
<dbReference type="GO" id="GO:0016787">
    <property type="term" value="F:hydrolase activity"/>
    <property type="evidence" value="ECO:0007669"/>
    <property type="project" value="UniProtKB-KW"/>
</dbReference>
<dbReference type="AlphaFoldDB" id="S9U8E9"/>
<dbReference type="PANTHER" id="PTHR12725">
    <property type="entry name" value="HALOACID DEHALOGENASE-LIKE HYDROLASE"/>
    <property type="match status" value="1"/>
</dbReference>
<dbReference type="OrthoDB" id="1065058at2759"/>
<keyword evidence="1" id="KW-0378">Hydrolase</keyword>
<comment type="caution">
    <text evidence="1">The sequence shown here is derived from an EMBL/GenBank/DDBJ whole genome shotgun (WGS) entry which is preliminary data.</text>
</comment>
<protein>
    <submittedName>
        <fullName evidence="1">Hydrolase of the HAD superfamily</fullName>
    </submittedName>
</protein>
<dbReference type="InterPro" id="IPR023214">
    <property type="entry name" value="HAD_sf"/>
</dbReference>
<evidence type="ECO:0000313" key="1">
    <source>
        <dbReference type="EMBL" id="EPY25153.1"/>
    </source>
</evidence>